<keyword evidence="4" id="KW-0472">Membrane</keyword>
<dbReference type="InterPro" id="IPR004089">
    <property type="entry name" value="MCPsignal_dom"/>
</dbReference>
<dbReference type="Gene3D" id="1.10.287.950">
    <property type="entry name" value="Methyl-accepting chemotaxis protein"/>
    <property type="match status" value="1"/>
</dbReference>
<dbReference type="GO" id="GO:0006935">
    <property type="term" value="P:chemotaxis"/>
    <property type="evidence" value="ECO:0007669"/>
    <property type="project" value="InterPro"/>
</dbReference>
<comment type="similarity">
    <text evidence="2">Belongs to the methyl-accepting chemotaxis (MCP) protein family.</text>
</comment>
<sequence>MKHIQIKQWLLILALTVVAGLLALAANSWLSHRDISRQVGLAGQLAYQSNLLGQLRSQVIEITLIAMDNIVDKEEGKVHPERIAESDKLSQSIEAAIAGVDDPALKAEIAAQFAQLKQGAVVELPKVIEARADEATFAAMDDKIDGAATKLATLIEAADAKAQTAFDTALQQQDQVLDDSTRQMLILFLLVGVVVCIALWWIARQIYLPLEIEPQSLRELVSKIGAGDLSQPIPYQNRESVLAGVSLMQQELQQVVKAIRNVSEQLGQSAGGQTERVQHLRARAQTMRQAVDGIQDSVSQTNSGLAQMTTSTHVAIDLAREAGLRASDGIARVKSVAGSIQVLAGGINQAASAVQELGDQTESISSLVISIREIADQTNLLALNAAIEAARAGEQGRGFAVVADEVRKLAERTTQATQDIVSAISNIRGQTAQVVDGMTQNVALADQGLQQTQVAQDSMSLIVDSSQNVVNAVDELLGVMGVQSEQSVAVTRHLDEIDRSSQENLTIFGSAADQSQALSQQARELAQTVAKFKV</sequence>
<dbReference type="SMART" id="SM00283">
    <property type="entry name" value="MA"/>
    <property type="match status" value="1"/>
</dbReference>
<feature type="transmembrane region" description="Helical" evidence="4">
    <location>
        <begin position="184"/>
        <end position="203"/>
    </location>
</feature>
<keyword evidence="4" id="KW-0812">Transmembrane</keyword>
<organism evidence="6">
    <name type="scientific">Chitinibacter mangrovi</name>
    <dbReference type="NCBI Taxonomy" id="3153927"/>
    <lineage>
        <taxon>Bacteria</taxon>
        <taxon>Pseudomonadati</taxon>
        <taxon>Pseudomonadota</taxon>
        <taxon>Betaproteobacteria</taxon>
        <taxon>Neisseriales</taxon>
        <taxon>Chitinibacteraceae</taxon>
        <taxon>Chitinibacter</taxon>
    </lineage>
</organism>
<dbReference type="SUPFAM" id="SSF58104">
    <property type="entry name" value="Methyl-accepting chemotaxis protein (MCP) signaling domain"/>
    <property type="match status" value="1"/>
</dbReference>
<dbReference type="PROSITE" id="PS50111">
    <property type="entry name" value="CHEMOTAXIS_TRANSDUC_2"/>
    <property type="match status" value="1"/>
</dbReference>
<keyword evidence="4" id="KW-1133">Transmembrane helix</keyword>
<evidence type="ECO:0000259" key="5">
    <source>
        <dbReference type="PROSITE" id="PS50111"/>
    </source>
</evidence>
<evidence type="ECO:0000313" key="6">
    <source>
        <dbReference type="EMBL" id="XBL99260.1"/>
    </source>
</evidence>
<evidence type="ECO:0000256" key="2">
    <source>
        <dbReference type="ARBA" id="ARBA00029447"/>
    </source>
</evidence>
<accession>A0AAU7F6E5</accession>
<evidence type="ECO:0000256" key="1">
    <source>
        <dbReference type="ARBA" id="ARBA00023224"/>
    </source>
</evidence>
<keyword evidence="1 3" id="KW-0807">Transducer</keyword>
<reference evidence="6" key="1">
    <citation type="submission" date="2024-05" db="EMBL/GenBank/DDBJ databases">
        <authorList>
            <person name="Yang L."/>
            <person name="Pan L."/>
        </authorList>
    </citation>
    <scope>NUCLEOTIDE SEQUENCE</scope>
    <source>
        <strain evidence="6">FCG-7</strain>
    </source>
</reference>
<dbReference type="PANTHER" id="PTHR32089:SF112">
    <property type="entry name" value="LYSOZYME-LIKE PROTEIN-RELATED"/>
    <property type="match status" value="1"/>
</dbReference>
<dbReference type="InterPro" id="IPR004090">
    <property type="entry name" value="Chemotax_Me-accpt_rcpt"/>
</dbReference>
<dbReference type="GO" id="GO:0016020">
    <property type="term" value="C:membrane"/>
    <property type="evidence" value="ECO:0007669"/>
    <property type="project" value="InterPro"/>
</dbReference>
<evidence type="ECO:0000256" key="3">
    <source>
        <dbReference type="PROSITE-ProRule" id="PRU00284"/>
    </source>
</evidence>
<dbReference type="EMBL" id="CP157355">
    <property type="protein sequence ID" value="XBL99260.1"/>
    <property type="molecule type" value="Genomic_DNA"/>
</dbReference>
<dbReference type="GO" id="GO:0007165">
    <property type="term" value="P:signal transduction"/>
    <property type="evidence" value="ECO:0007669"/>
    <property type="project" value="UniProtKB-KW"/>
</dbReference>
<dbReference type="AlphaFoldDB" id="A0AAU7F6E5"/>
<evidence type="ECO:0000256" key="4">
    <source>
        <dbReference type="SAM" id="Phobius"/>
    </source>
</evidence>
<feature type="domain" description="Methyl-accepting transducer" evidence="5">
    <location>
        <begin position="262"/>
        <end position="519"/>
    </location>
</feature>
<proteinExistence type="inferred from homology"/>
<dbReference type="GO" id="GO:0004888">
    <property type="term" value="F:transmembrane signaling receptor activity"/>
    <property type="evidence" value="ECO:0007669"/>
    <property type="project" value="InterPro"/>
</dbReference>
<protein>
    <submittedName>
        <fullName evidence="6">Methyl-accepting chemotaxis protein</fullName>
    </submittedName>
</protein>
<dbReference type="RefSeq" id="WP_348943691.1">
    <property type="nucleotide sequence ID" value="NZ_CP157355.1"/>
</dbReference>
<dbReference type="KEGG" id="cmav:ABHF33_09230"/>
<gene>
    <name evidence="6" type="ORF">ABHF33_09230</name>
</gene>
<dbReference type="Pfam" id="PF00015">
    <property type="entry name" value="MCPsignal"/>
    <property type="match status" value="1"/>
</dbReference>
<dbReference type="PANTHER" id="PTHR32089">
    <property type="entry name" value="METHYL-ACCEPTING CHEMOTAXIS PROTEIN MCPB"/>
    <property type="match status" value="1"/>
</dbReference>
<dbReference type="PRINTS" id="PR00260">
    <property type="entry name" value="CHEMTRNSDUCR"/>
</dbReference>
<name>A0AAU7F6E5_9NEIS</name>